<accession>A0A1N6MUW7</accession>
<gene>
    <name evidence="1" type="ORF">XIS1_1580018</name>
</gene>
<sequence>MFVYSPYASLELQFIRVRYQNI</sequence>
<evidence type="ECO:0000313" key="2">
    <source>
        <dbReference type="Proteomes" id="UP000196435"/>
    </source>
</evidence>
<name>A0A1N6MUW7_9GAMM</name>
<dbReference type="EMBL" id="FTLG01000066">
    <property type="protein sequence ID" value="SIP72610.1"/>
    <property type="molecule type" value="Genomic_DNA"/>
</dbReference>
<dbReference type="AlphaFoldDB" id="A0A1N6MUW7"/>
<protein>
    <submittedName>
        <fullName evidence="1">Uncharacterized protein</fullName>
    </submittedName>
</protein>
<organism evidence="1 2">
    <name type="scientific">Xenorhabdus innexi</name>
    <dbReference type="NCBI Taxonomy" id="290109"/>
    <lineage>
        <taxon>Bacteria</taxon>
        <taxon>Pseudomonadati</taxon>
        <taxon>Pseudomonadota</taxon>
        <taxon>Gammaproteobacteria</taxon>
        <taxon>Enterobacterales</taxon>
        <taxon>Morganellaceae</taxon>
        <taxon>Xenorhabdus</taxon>
    </lineage>
</organism>
<proteinExistence type="predicted"/>
<evidence type="ECO:0000313" key="1">
    <source>
        <dbReference type="EMBL" id="SIP72610.1"/>
    </source>
</evidence>
<dbReference type="Proteomes" id="UP000196435">
    <property type="component" value="Unassembled WGS sequence"/>
</dbReference>
<reference evidence="2" key="1">
    <citation type="submission" date="2016-12" db="EMBL/GenBank/DDBJ databases">
        <authorList>
            <person name="Gaudriault S."/>
        </authorList>
    </citation>
    <scope>NUCLEOTIDE SEQUENCE [LARGE SCALE GENOMIC DNA]</scope>
    <source>
        <strain evidence="2">HGB1681 (deposited as PTA-6826 in the American Type Culture Collection)</strain>
    </source>
</reference>